<evidence type="ECO:0000256" key="2">
    <source>
        <dbReference type="ARBA" id="ARBA00022691"/>
    </source>
</evidence>
<keyword evidence="10" id="KW-0489">Methyltransferase</keyword>
<comment type="catalytic activity">
    <reaction evidence="8">
        <text>arsenic triglutathione + 3 [thioredoxin]-dithiol + 3 S-adenosyl-L-methionine = trimethylarsine + 3 [thioredoxin]-disulfide + 3 glutathione + 3 S-adenosyl-L-homocysteine + 3 H(+)</text>
        <dbReference type="Rhea" id="RHEA:69432"/>
        <dbReference type="Rhea" id="RHEA-COMP:10698"/>
        <dbReference type="Rhea" id="RHEA-COMP:10700"/>
        <dbReference type="ChEBI" id="CHEBI:15378"/>
        <dbReference type="ChEBI" id="CHEBI:27130"/>
        <dbReference type="ChEBI" id="CHEBI:29950"/>
        <dbReference type="ChEBI" id="CHEBI:50058"/>
        <dbReference type="ChEBI" id="CHEBI:57856"/>
        <dbReference type="ChEBI" id="CHEBI:57925"/>
        <dbReference type="ChEBI" id="CHEBI:59789"/>
        <dbReference type="ChEBI" id="CHEBI:183640"/>
        <dbReference type="EC" id="2.1.1.137"/>
    </reaction>
</comment>
<dbReference type="InterPro" id="IPR025714">
    <property type="entry name" value="Methyltranfer_dom"/>
</dbReference>
<name>A0A1E5UEN2_9FLAO</name>
<feature type="domain" description="Methyltransferase" evidence="9">
    <location>
        <begin position="73"/>
        <end position="219"/>
    </location>
</feature>
<evidence type="ECO:0000256" key="6">
    <source>
        <dbReference type="ARBA" id="ARBA00047941"/>
    </source>
</evidence>
<organism evidence="10 11">
    <name type="scientific">Cloacibacterium normanense</name>
    <dbReference type="NCBI Taxonomy" id="237258"/>
    <lineage>
        <taxon>Bacteria</taxon>
        <taxon>Pseudomonadati</taxon>
        <taxon>Bacteroidota</taxon>
        <taxon>Flavobacteriia</taxon>
        <taxon>Flavobacteriales</taxon>
        <taxon>Weeksellaceae</taxon>
    </lineage>
</organism>
<comment type="caution">
    <text evidence="10">The sequence shown here is derived from an EMBL/GenBank/DDBJ whole genome shotgun (WGS) entry which is preliminary data.</text>
</comment>
<dbReference type="GO" id="GO:0030791">
    <property type="term" value="F:arsenite methyltransferase activity"/>
    <property type="evidence" value="ECO:0007669"/>
    <property type="project" value="UniProtKB-EC"/>
</dbReference>
<dbReference type="Gene3D" id="3.40.50.150">
    <property type="entry name" value="Vaccinia Virus protein VP39"/>
    <property type="match status" value="1"/>
</dbReference>
<dbReference type="STRING" id="237258.SAMN04489756_101103"/>
<keyword evidence="1 10" id="KW-0808">Transferase</keyword>
<comment type="catalytic activity">
    <reaction evidence="6">
        <text>arsenic triglutathione + [thioredoxin]-dithiol + S-adenosyl-L-methionine + 2 H2O = methylarsonous acid + [thioredoxin]-disulfide + 3 glutathione + S-adenosyl-L-homocysteine + H(+)</text>
        <dbReference type="Rhea" id="RHEA:69460"/>
        <dbReference type="Rhea" id="RHEA-COMP:10698"/>
        <dbReference type="Rhea" id="RHEA-COMP:10700"/>
        <dbReference type="ChEBI" id="CHEBI:15377"/>
        <dbReference type="ChEBI" id="CHEBI:15378"/>
        <dbReference type="ChEBI" id="CHEBI:17826"/>
        <dbReference type="ChEBI" id="CHEBI:29950"/>
        <dbReference type="ChEBI" id="CHEBI:50058"/>
        <dbReference type="ChEBI" id="CHEBI:57856"/>
        <dbReference type="ChEBI" id="CHEBI:57925"/>
        <dbReference type="ChEBI" id="CHEBI:59789"/>
        <dbReference type="ChEBI" id="CHEBI:183640"/>
        <dbReference type="EC" id="2.1.1.137"/>
    </reaction>
</comment>
<evidence type="ECO:0000256" key="1">
    <source>
        <dbReference type="ARBA" id="ARBA00022679"/>
    </source>
</evidence>
<dbReference type="SUPFAM" id="SSF53335">
    <property type="entry name" value="S-adenosyl-L-methionine-dependent methyltransferases"/>
    <property type="match status" value="1"/>
</dbReference>
<evidence type="ECO:0000313" key="11">
    <source>
        <dbReference type="Proteomes" id="UP000095601"/>
    </source>
</evidence>
<protein>
    <recommendedName>
        <fullName evidence="5">Arsenite methyltransferase</fullName>
        <ecNumber evidence="4">2.1.1.137</ecNumber>
    </recommendedName>
</protein>
<dbReference type="EMBL" id="MKGI01000043">
    <property type="protein sequence ID" value="OEL11342.1"/>
    <property type="molecule type" value="Genomic_DNA"/>
</dbReference>
<dbReference type="CDD" id="cd02440">
    <property type="entry name" value="AdoMet_MTases"/>
    <property type="match status" value="1"/>
</dbReference>
<dbReference type="OrthoDB" id="9770553at2"/>
<comment type="catalytic activity">
    <reaction evidence="7">
        <text>arsenic triglutathione + 2 [thioredoxin]-dithiol + 2 S-adenosyl-L-methionine + H2O = dimethylarsinous acid + 2 [thioredoxin]-disulfide + 3 glutathione + 2 S-adenosyl-L-homocysteine + 2 H(+)</text>
        <dbReference type="Rhea" id="RHEA:69464"/>
        <dbReference type="Rhea" id="RHEA-COMP:10698"/>
        <dbReference type="Rhea" id="RHEA-COMP:10700"/>
        <dbReference type="ChEBI" id="CHEBI:15377"/>
        <dbReference type="ChEBI" id="CHEBI:15378"/>
        <dbReference type="ChEBI" id="CHEBI:23808"/>
        <dbReference type="ChEBI" id="CHEBI:29950"/>
        <dbReference type="ChEBI" id="CHEBI:50058"/>
        <dbReference type="ChEBI" id="CHEBI:57856"/>
        <dbReference type="ChEBI" id="CHEBI:57925"/>
        <dbReference type="ChEBI" id="CHEBI:59789"/>
        <dbReference type="ChEBI" id="CHEBI:183640"/>
        <dbReference type="EC" id="2.1.1.137"/>
    </reaction>
</comment>
<reference evidence="10 11" key="1">
    <citation type="submission" date="2016-09" db="EMBL/GenBank/DDBJ databases">
        <authorList>
            <person name="Capua I."/>
            <person name="De Benedictis P."/>
            <person name="Joannis T."/>
            <person name="Lombin L.H."/>
            <person name="Cattoli G."/>
        </authorList>
    </citation>
    <scope>NUCLEOTIDE SEQUENCE [LARGE SCALE GENOMIC DNA]</scope>
    <source>
        <strain evidence="10 11">NRS-1</strain>
    </source>
</reference>
<dbReference type="PATRIC" id="fig|237258.4.peg.2373"/>
<gene>
    <name evidence="10" type="ORF">BHF72_2212</name>
</gene>
<evidence type="ECO:0000256" key="4">
    <source>
        <dbReference type="ARBA" id="ARBA00034521"/>
    </source>
</evidence>
<comment type="similarity">
    <text evidence="3">Belongs to the methyltransferase superfamily. Arsenite methyltransferase family.</text>
</comment>
<dbReference type="InterPro" id="IPR029063">
    <property type="entry name" value="SAM-dependent_MTases_sf"/>
</dbReference>
<evidence type="ECO:0000256" key="3">
    <source>
        <dbReference type="ARBA" id="ARBA00034487"/>
    </source>
</evidence>
<dbReference type="EC" id="2.1.1.137" evidence="4"/>
<dbReference type="KEGG" id="cnr:EB819_04325"/>
<dbReference type="RefSeq" id="WP_069798354.1">
    <property type="nucleotide sequence ID" value="NZ_CP034157.1"/>
</dbReference>
<dbReference type="Pfam" id="PF13847">
    <property type="entry name" value="Methyltransf_31"/>
    <property type="match status" value="1"/>
</dbReference>
<keyword evidence="2" id="KW-0949">S-adenosyl-L-methionine</keyword>
<accession>A0A1E5UEN2</accession>
<evidence type="ECO:0000256" key="8">
    <source>
        <dbReference type="ARBA" id="ARBA00048428"/>
    </source>
</evidence>
<dbReference type="NCBIfam" id="NF008823">
    <property type="entry name" value="PRK11873.1"/>
    <property type="match status" value="1"/>
</dbReference>
<sequence>MNSNEEIKEMVKQKYAEIALQNQDTNASSCCGSGGCSTEVYNIMTDDYDHLEGYNPDADLKLGCGLPTEFAKIKKGDYVVDLGSGAGNDCFVARAETGESGKVVGIDFTPEMIEKARNNADKLGFNNVEFRLGDIENIPLMSNVADVVVSNCVMNLVPNKPKAFAEVQRILKPTGHFSISDIVLVGDLPEKIKNAAEMYAGCVASAIQMEDYLKIIENSGFKNITLQKKKPIIVPDDILKNYLNEEEIQQYKDSTTRIYSITVYAEKVVGCCTPNSGCC</sequence>
<dbReference type="AlphaFoldDB" id="A0A1E5UEN2"/>
<dbReference type="PANTHER" id="PTHR43675">
    <property type="entry name" value="ARSENITE METHYLTRANSFERASE"/>
    <property type="match status" value="1"/>
</dbReference>
<keyword evidence="11" id="KW-1185">Reference proteome</keyword>
<dbReference type="InterPro" id="IPR026669">
    <property type="entry name" value="Arsenite_MeTrfase-like"/>
</dbReference>
<evidence type="ECO:0000256" key="7">
    <source>
        <dbReference type="ARBA" id="ARBA00047943"/>
    </source>
</evidence>
<dbReference type="GO" id="GO:0032259">
    <property type="term" value="P:methylation"/>
    <property type="evidence" value="ECO:0007669"/>
    <property type="project" value="UniProtKB-KW"/>
</dbReference>
<proteinExistence type="inferred from homology"/>
<dbReference type="Proteomes" id="UP000095601">
    <property type="component" value="Unassembled WGS sequence"/>
</dbReference>
<dbReference type="PANTHER" id="PTHR43675:SF8">
    <property type="entry name" value="ARSENITE METHYLTRANSFERASE"/>
    <property type="match status" value="1"/>
</dbReference>
<evidence type="ECO:0000256" key="5">
    <source>
        <dbReference type="ARBA" id="ARBA00034545"/>
    </source>
</evidence>
<evidence type="ECO:0000259" key="9">
    <source>
        <dbReference type="Pfam" id="PF13847"/>
    </source>
</evidence>
<evidence type="ECO:0000313" key="10">
    <source>
        <dbReference type="EMBL" id="OEL11342.1"/>
    </source>
</evidence>